<sequence length="85" mass="9391">MAGIAREEPPGAWTTGEMLAAVIAESVDRTNRLLVSLWASDPPKMEPLEIMWPGRERVETPKAAPSSKDDIARFFGKNRVRVIDG</sequence>
<gene>
    <name evidence="1" type="ORF">S01H1_69318</name>
</gene>
<proteinExistence type="predicted"/>
<accession>X0XV01</accession>
<organism evidence="1">
    <name type="scientific">marine sediment metagenome</name>
    <dbReference type="NCBI Taxonomy" id="412755"/>
    <lineage>
        <taxon>unclassified sequences</taxon>
        <taxon>metagenomes</taxon>
        <taxon>ecological metagenomes</taxon>
    </lineage>
</organism>
<dbReference type="EMBL" id="BARS01046019">
    <property type="protein sequence ID" value="GAG39072.1"/>
    <property type="molecule type" value="Genomic_DNA"/>
</dbReference>
<protein>
    <submittedName>
        <fullName evidence="1">Uncharacterized protein</fullName>
    </submittedName>
</protein>
<feature type="non-terminal residue" evidence="1">
    <location>
        <position position="85"/>
    </location>
</feature>
<name>X0XV01_9ZZZZ</name>
<comment type="caution">
    <text evidence="1">The sequence shown here is derived from an EMBL/GenBank/DDBJ whole genome shotgun (WGS) entry which is preliminary data.</text>
</comment>
<evidence type="ECO:0000313" key="1">
    <source>
        <dbReference type="EMBL" id="GAG39072.1"/>
    </source>
</evidence>
<reference evidence="1" key="1">
    <citation type="journal article" date="2014" name="Front. Microbiol.">
        <title>High frequency of phylogenetically diverse reductive dehalogenase-homologous genes in deep subseafloor sedimentary metagenomes.</title>
        <authorList>
            <person name="Kawai M."/>
            <person name="Futagami T."/>
            <person name="Toyoda A."/>
            <person name="Takaki Y."/>
            <person name="Nishi S."/>
            <person name="Hori S."/>
            <person name="Arai W."/>
            <person name="Tsubouchi T."/>
            <person name="Morono Y."/>
            <person name="Uchiyama I."/>
            <person name="Ito T."/>
            <person name="Fujiyama A."/>
            <person name="Inagaki F."/>
            <person name="Takami H."/>
        </authorList>
    </citation>
    <scope>NUCLEOTIDE SEQUENCE</scope>
    <source>
        <strain evidence="1">Expedition CK06-06</strain>
    </source>
</reference>
<dbReference type="AlphaFoldDB" id="X0XV01"/>